<gene>
    <name evidence="2" type="ORF">E2C01_072639</name>
</gene>
<protein>
    <submittedName>
        <fullName evidence="2">Uncharacterized protein</fullName>
    </submittedName>
</protein>
<dbReference type="Proteomes" id="UP000324222">
    <property type="component" value="Unassembled WGS sequence"/>
</dbReference>
<accession>A0A5B7I9H1</accession>
<dbReference type="EMBL" id="VSRR010047731">
    <property type="protein sequence ID" value="MPC78157.1"/>
    <property type="molecule type" value="Genomic_DNA"/>
</dbReference>
<evidence type="ECO:0000313" key="2">
    <source>
        <dbReference type="EMBL" id="MPC78157.1"/>
    </source>
</evidence>
<dbReference type="AlphaFoldDB" id="A0A5B7I9H1"/>
<feature type="compositionally biased region" description="Basic and acidic residues" evidence="1">
    <location>
        <begin position="51"/>
        <end position="69"/>
    </location>
</feature>
<keyword evidence="3" id="KW-1185">Reference proteome</keyword>
<proteinExistence type="predicted"/>
<evidence type="ECO:0000313" key="3">
    <source>
        <dbReference type="Proteomes" id="UP000324222"/>
    </source>
</evidence>
<comment type="caution">
    <text evidence="2">The sequence shown here is derived from an EMBL/GenBank/DDBJ whole genome shotgun (WGS) entry which is preliminary data.</text>
</comment>
<name>A0A5B7I9H1_PORTR</name>
<evidence type="ECO:0000256" key="1">
    <source>
        <dbReference type="SAM" id="MobiDB-lite"/>
    </source>
</evidence>
<dbReference type="OrthoDB" id="10006996at2759"/>
<sequence>MNQTATGFTVACQEGFDGGLRQVFMLRVARPGTQGRNLTAGTPVFQVRGGDTGRRMKEGREKGGWVGRRAEKERRYAGVMKEGTQGNREVIMLR</sequence>
<reference evidence="2 3" key="1">
    <citation type="submission" date="2019-05" db="EMBL/GenBank/DDBJ databases">
        <title>Another draft genome of Portunus trituberculatus and its Hox gene families provides insights of decapod evolution.</title>
        <authorList>
            <person name="Jeong J.-H."/>
            <person name="Song I."/>
            <person name="Kim S."/>
            <person name="Choi T."/>
            <person name="Kim D."/>
            <person name="Ryu S."/>
            <person name="Kim W."/>
        </authorList>
    </citation>
    <scope>NUCLEOTIDE SEQUENCE [LARGE SCALE GENOMIC DNA]</scope>
    <source>
        <tissue evidence="2">Muscle</tissue>
    </source>
</reference>
<feature type="region of interest" description="Disordered" evidence="1">
    <location>
        <begin position="35"/>
        <end position="69"/>
    </location>
</feature>
<organism evidence="2 3">
    <name type="scientific">Portunus trituberculatus</name>
    <name type="common">Swimming crab</name>
    <name type="synonym">Neptunus trituberculatus</name>
    <dbReference type="NCBI Taxonomy" id="210409"/>
    <lineage>
        <taxon>Eukaryota</taxon>
        <taxon>Metazoa</taxon>
        <taxon>Ecdysozoa</taxon>
        <taxon>Arthropoda</taxon>
        <taxon>Crustacea</taxon>
        <taxon>Multicrustacea</taxon>
        <taxon>Malacostraca</taxon>
        <taxon>Eumalacostraca</taxon>
        <taxon>Eucarida</taxon>
        <taxon>Decapoda</taxon>
        <taxon>Pleocyemata</taxon>
        <taxon>Brachyura</taxon>
        <taxon>Eubrachyura</taxon>
        <taxon>Portunoidea</taxon>
        <taxon>Portunidae</taxon>
        <taxon>Portuninae</taxon>
        <taxon>Portunus</taxon>
    </lineage>
</organism>